<evidence type="ECO:0000313" key="2">
    <source>
        <dbReference type="Proteomes" id="UP001258181"/>
    </source>
</evidence>
<dbReference type="InterPro" id="IPR016195">
    <property type="entry name" value="Pol/histidinol_Pase-like"/>
</dbReference>
<dbReference type="Gene3D" id="3.20.20.140">
    <property type="entry name" value="Metal-dependent hydrolases"/>
    <property type="match status" value="1"/>
</dbReference>
<proteinExistence type="predicted"/>
<gene>
    <name evidence="1" type="ORF">J2X07_001598</name>
</gene>
<comment type="caution">
    <text evidence="1">The sequence shown here is derived from an EMBL/GenBank/DDBJ whole genome shotgun (WGS) entry which is preliminary data.</text>
</comment>
<dbReference type="CDD" id="cd19067">
    <property type="entry name" value="PfuEndoQ-like"/>
    <property type="match status" value="1"/>
</dbReference>
<keyword evidence="2" id="KW-1185">Reference proteome</keyword>
<dbReference type="SUPFAM" id="SSF89550">
    <property type="entry name" value="PHP domain-like"/>
    <property type="match status" value="1"/>
</dbReference>
<sequence>MQTESNLRPFFADMHIHIGASKSGKPIKITGSRSLTLSRILSQAKHKKGMDLIGVIDCHSPEVLEELNEMVRDGALVLHEEGGLSFDGLTLIPGSEIEINDERCNGPIHVLVFMPDLIKMELLSKWLSNRIKNINLSSQRMYGTAVELQHVVKELGGLFIPAHIFTPFKSLYGKGVKTSLSEVFDPDLIDAVELGLSSNTEMASVIHELSPYTFLSNSDAHSLEKIGREYQMLALKEASFNEFKMALKGSEGRGVIANYGLNPYLGKYYNTVCGKCLLPNTSYKASLCENCKSRTIIKGVFDRIQELKNSEGTSSIKRPPYIHQFPLEFIPGLGPKSLQKLRETFGTDMDIIHSVQVENLKQVVKPVIAEAISSARKGTLSIQIGGGGTYGKIIADKTINKN</sequence>
<protein>
    <submittedName>
        <fullName evidence="1">Uncharacterized protein (TIGR00375 family)</fullName>
    </submittedName>
</protein>
<dbReference type="Gene3D" id="1.10.150.20">
    <property type="entry name" value="5' to 3' exonuclease, C-terminal subdomain"/>
    <property type="match status" value="1"/>
</dbReference>
<dbReference type="PANTHER" id="PTHR40084">
    <property type="entry name" value="PHOSPHOHYDROLASE, PHP FAMILY"/>
    <property type="match status" value="1"/>
</dbReference>
<dbReference type="Proteomes" id="UP001258181">
    <property type="component" value="Unassembled WGS sequence"/>
</dbReference>
<reference evidence="1 2" key="1">
    <citation type="submission" date="2023-07" db="EMBL/GenBank/DDBJ databases">
        <title>Sorghum-associated microbial communities from plants grown in Nebraska, USA.</title>
        <authorList>
            <person name="Schachtman D."/>
        </authorList>
    </citation>
    <scope>NUCLEOTIDE SEQUENCE [LARGE SCALE GENOMIC DNA]</scope>
    <source>
        <strain evidence="1 2">BE211</strain>
    </source>
</reference>
<dbReference type="SUPFAM" id="SSF47781">
    <property type="entry name" value="RuvA domain 2-like"/>
    <property type="match status" value="1"/>
</dbReference>
<accession>A0ABU1TZK5</accession>
<evidence type="ECO:0000313" key="1">
    <source>
        <dbReference type="EMBL" id="MDR7072621.1"/>
    </source>
</evidence>
<dbReference type="InterPro" id="IPR010994">
    <property type="entry name" value="RuvA_2-like"/>
</dbReference>
<organism evidence="1 2">
    <name type="scientific">Fictibacillus barbaricus</name>
    <dbReference type="NCBI Taxonomy" id="182136"/>
    <lineage>
        <taxon>Bacteria</taxon>
        <taxon>Bacillati</taxon>
        <taxon>Bacillota</taxon>
        <taxon>Bacilli</taxon>
        <taxon>Bacillales</taxon>
        <taxon>Fictibacillaceae</taxon>
        <taxon>Fictibacillus</taxon>
    </lineage>
</organism>
<dbReference type="EMBL" id="JAVDWA010000002">
    <property type="protein sequence ID" value="MDR7072621.1"/>
    <property type="molecule type" value="Genomic_DNA"/>
</dbReference>
<name>A0ABU1TZK5_9BACL</name>
<dbReference type="RefSeq" id="WP_310257912.1">
    <property type="nucleotide sequence ID" value="NZ_JAVDWA010000002.1"/>
</dbReference>
<dbReference type="PANTHER" id="PTHR40084:SF1">
    <property type="entry name" value="PHOSPHOTRANSFERASE"/>
    <property type="match status" value="1"/>
</dbReference>